<name>A0A7R8UXQ8_HERIL</name>
<keyword evidence="4" id="KW-1185">Reference proteome</keyword>
<feature type="compositionally biased region" description="Acidic residues" evidence="2">
    <location>
        <begin position="342"/>
        <end position="354"/>
    </location>
</feature>
<evidence type="ECO:0000256" key="1">
    <source>
        <dbReference type="ARBA" id="ARBA00022553"/>
    </source>
</evidence>
<dbReference type="Proteomes" id="UP000594454">
    <property type="component" value="Chromosome 4"/>
</dbReference>
<dbReference type="PANTHER" id="PTHR14972:SF8">
    <property type="entry name" value="GLUCOCORTICOID-INDUCED TRANSCRIPT 1 PROTEIN-LIKE ISOFORM X1"/>
    <property type="match status" value="1"/>
</dbReference>
<feature type="region of interest" description="Disordered" evidence="2">
    <location>
        <begin position="335"/>
        <end position="354"/>
    </location>
</feature>
<feature type="region of interest" description="Disordered" evidence="2">
    <location>
        <begin position="240"/>
        <end position="278"/>
    </location>
</feature>
<dbReference type="InterPro" id="IPR026642">
    <property type="entry name" value="Glcci1/FAM117"/>
</dbReference>
<accession>A0A7R8UXQ8</accession>
<dbReference type="AlphaFoldDB" id="A0A7R8UXQ8"/>
<proteinExistence type="predicted"/>
<sequence length="354" mass="38512">MSSRVRKYSEGLPQKVGPLKATLPITSVLRGPLHQNSSNFHLLPALSPPMRHISPDCSLYGQRSPSANDFNGAADASIRRTASLDALYTRPTWSLGHVSTVLHLDKATQTDESYIEKQKSSGEWSFAKGSDTASSSPDIKIEKVIRQRWQRVQRGEHSVSSQTLSPAHGSSASPVMIPQHHLHANSQMHIRPMRSSVEGLNQEIEKLVLFTGPTTHSGRTDLMYSRGTPEGHRAPLAELLTHSNDTRSVNTQTPIGDISSDDSHSTSPEDGTSMASASPRINRFLAREPPDGCEKVNLKLTEADQGTTTHFKPCVGFQLRPSLGSAFQPLQPISSAALASELDPETTSDDANEQ</sequence>
<reference evidence="3 4" key="1">
    <citation type="submission" date="2020-11" db="EMBL/GenBank/DDBJ databases">
        <authorList>
            <person name="Wallbank WR R."/>
            <person name="Pardo Diaz C."/>
            <person name="Kozak K."/>
            <person name="Martin S."/>
            <person name="Jiggins C."/>
            <person name="Moest M."/>
            <person name="Warren A I."/>
            <person name="Generalovic N T."/>
            <person name="Byers J.R.P. K."/>
            <person name="Montejo-Kovacevich G."/>
            <person name="Yen C E."/>
        </authorList>
    </citation>
    <scope>NUCLEOTIDE SEQUENCE [LARGE SCALE GENOMIC DNA]</scope>
</reference>
<gene>
    <name evidence="3" type="ORF">HERILL_LOCUS11548</name>
</gene>
<protein>
    <submittedName>
        <fullName evidence="3">Uncharacterized protein</fullName>
    </submittedName>
</protein>
<dbReference type="InParanoid" id="A0A7R8UXQ8"/>
<evidence type="ECO:0000313" key="3">
    <source>
        <dbReference type="EMBL" id="CAD7088963.1"/>
    </source>
</evidence>
<evidence type="ECO:0000313" key="4">
    <source>
        <dbReference type="Proteomes" id="UP000594454"/>
    </source>
</evidence>
<keyword evidence="1" id="KW-0597">Phosphoprotein</keyword>
<feature type="compositionally biased region" description="Polar residues" evidence="2">
    <location>
        <begin position="241"/>
        <end position="254"/>
    </location>
</feature>
<evidence type="ECO:0000256" key="2">
    <source>
        <dbReference type="SAM" id="MobiDB-lite"/>
    </source>
</evidence>
<dbReference type="PANTHER" id="PTHR14972">
    <property type="entry name" value="AGAP011572-PA"/>
    <property type="match status" value="1"/>
</dbReference>
<dbReference type="OMA" id="IPTRTCP"/>
<dbReference type="Pfam" id="PF15388">
    <property type="entry name" value="FAM117"/>
    <property type="match status" value="2"/>
</dbReference>
<organism evidence="3 4">
    <name type="scientific">Hermetia illucens</name>
    <name type="common">Black soldier fly</name>
    <dbReference type="NCBI Taxonomy" id="343691"/>
    <lineage>
        <taxon>Eukaryota</taxon>
        <taxon>Metazoa</taxon>
        <taxon>Ecdysozoa</taxon>
        <taxon>Arthropoda</taxon>
        <taxon>Hexapoda</taxon>
        <taxon>Insecta</taxon>
        <taxon>Pterygota</taxon>
        <taxon>Neoptera</taxon>
        <taxon>Endopterygota</taxon>
        <taxon>Diptera</taxon>
        <taxon>Brachycera</taxon>
        <taxon>Stratiomyomorpha</taxon>
        <taxon>Stratiomyidae</taxon>
        <taxon>Hermetiinae</taxon>
        <taxon>Hermetia</taxon>
    </lineage>
</organism>
<feature type="compositionally biased region" description="Polar residues" evidence="2">
    <location>
        <begin position="265"/>
        <end position="276"/>
    </location>
</feature>
<dbReference type="EMBL" id="LR899012">
    <property type="protein sequence ID" value="CAD7088963.1"/>
    <property type="molecule type" value="Genomic_DNA"/>
</dbReference>
<dbReference type="OrthoDB" id="10037581at2759"/>